<dbReference type="PANTHER" id="PTHR43174">
    <property type="entry name" value="UDP-N-ACETYLGLUCOSAMINE 2-EPIMERASE"/>
    <property type="match status" value="1"/>
</dbReference>
<dbReference type="InterPro" id="IPR003331">
    <property type="entry name" value="UDP_GlcNAc_Epimerase_2_dom"/>
</dbReference>
<feature type="domain" description="UDP-N-acetylglucosamine 2-epimerase" evidence="1">
    <location>
        <begin position="23"/>
        <end position="369"/>
    </location>
</feature>
<dbReference type="PANTHER" id="PTHR43174:SF3">
    <property type="entry name" value="UDP-N-ACETYLGLUCOSAMINE 2-EPIMERASE"/>
    <property type="match status" value="1"/>
</dbReference>
<sequence length="389" mass="41834">MRRVCVFTGSRADYGPLFTVIQALHDDLEADLRLLVAGGHLVERQGLTVRQVEEDGFRVDERVDMVLSNDTPSAVAKSTGLAMIGFADALARIAPDILVILGDRYEALAVAYAAHISSLPIAHIAGGDLSYGSTDDATRHAITKLSHLHFTANDASRRRVVQMGERPERVHATGLPSIDRVVSMRFLDRTELDRRLNTRLRDPVFVVTYHPATADRQGSRAGVRGLLAALDGFPDASVVFTGTNVDQDGSTVSAAIHEYVEAHRQRSIATPSLGQTVFLSLAKLASLVVGNSSAGLIEAPAVHTPTVNIGSRQDGRPRAASVVDCGESAAEITQAIRHALTVEHQQQSHFVQSPFGDGRAAPRIVSTLKAVDLGSLTPKEFFSIEQSEV</sequence>
<dbReference type="AlphaFoldDB" id="A0A7K3M040"/>
<accession>A0A7K3M040</accession>
<dbReference type="Proteomes" id="UP000460435">
    <property type="component" value="Unassembled WGS sequence"/>
</dbReference>
<dbReference type="RefSeq" id="WP_162449207.1">
    <property type="nucleotide sequence ID" value="NZ_WLZY01000001.1"/>
</dbReference>
<dbReference type="EMBL" id="WLZY01000001">
    <property type="protein sequence ID" value="NDL56656.1"/>
    <property type="molecule type" value="Genomic_DNA"/>
</dbReference>
<keyword evidence="3" id="KW-1185">Reference proteome</keyword>
<dbReference type="Pfam" id="PF02350">
    <property type="entry name" value="Epimerase_2"/>
    <property type="match status" value="1"/>
</dbReference>
<dbReference type="InterPro" id="IPR029767">
    <property type="entry name" value="WecB-like"/>
</dbReference>
<dbReference type="Gene3D" id="3.40.50.2000">
    <property type="entry name" value="Glycogen Phosphorylase B"/>
    <property type="match status" value="2"/>
</dbReference>
<dbReference type="InterPro" id="IPR020004">
    <property type="entry name" value="UDP-GlcNAc_Epase"/>
</dbReference>
<evidence type="ECO:0000313" key="2">
    <source>
        <dbReference type="EMBL" id="NDL56656.1"/>
    </source>
</evidence>
<evidence type="ECO:0000259" key="1">
    <source>
        <dbReference type="Pfam" id="PF02350"/>
    </source>
</evidence>
<keyword evidence="2" id="KW-0326">Glycosidase</keyword>
<dbReference type="GO" id="GO:0004553">
    <property type="term" value="F:hydrolase activity, hydrolyzing O-glycosyl compounds"/>
    <property type="evidence" value="ECO:0007669"/>
    <property type="project" value="InterPro"/>
</dbReference>
<proteinExistence type="predicted"/>
<organism evidence="2 3">
    <name type="scientific">Phytoactinopolyspora mesophila</name>
    <dbReference type="NCBI Taxonomy" id="2650750"/>
    <lineage>
        <taxon>Bacteria</taxon>
        <taxon>Bacillati</taxon>
        <taxon>Actinomycetota</taxon>
        <taxon>Actinomycetes</taxon>
        <taxon>Jiangellales</taxon>
        <taxon>Jiangellaceae</taxon>
        <taxon>Phytoactinopolyspora</taxon>
    </lineage>
</organism>
<name>A0A7K3M040_9ACTN</name>
<keyword evidence="2" id="KW-0378">Hydrolase</keyword>
<dbReference type="SUPFAM" id="SSF53756">
    <property type="entry name" value="UDP-Glycosyltransferase/glycogen phosphorylase"/>
    <property type="match status" value="1"/>
</dbReference>
<reference evidence="2 3" key="1">
    <citation type="submission" date="2019-11" db="EMBL/GenBank/DDBJ databases">
        <authorList>
            <person name="Li X.-J."/>
            <person name="Feng X.-M."/>
        </authorList>
    </citation>
    <scope>NUCLEOTIDE SEQUENCE [LARGE SCALE GENOMIC DNA]</scope>
    <source>
        <strain evidence="2 3">XMNu-373</strain>
    </source>
</reference>
<gene>
    <name evidence="2" type="primary">neuC</name>
    <name evidence="2" type="ORF">F7O44_06180</name>
</gene>
<protein>
    <submittedName>
        <fullName evidence="2">UDP-N-acetylglucosamine 2-epimerase (Hydrolyzing)</fullName>
        <ecNumber evidence="2">3.2.1.183</ecNumber>
    </submittedName>
</protein>
<dbReference type="NCBIfam" id="TIGR03568">
    <property type="entry name" value="NeuC_NnaA"/>
    <property type="match status" value="1"/>
</dbReference>
<dbReference type="GO" id="GO:0006047">
    <property type="term" value="P:UDP-N-acetylglucosamine metabolic process"/>
    <property type="evidence" value="ECO:0007669"/>
    <property type="project" value="InterPro"/>
</dbReference>
<evidence type="ECO:0000313" key="3">
    <source>
        <dbReference type="Proteomes" id="UP000460435"/>
    </source>
</evidence>
<comment type="caution">
    <text evidence="2">The sequence shown here is derived from an EMBL/GenBank/DDBJ whole genome shotgun (WGS) entry which is preliminary data.</text>
</comment>
<dbReference type="EC" id="3.2.1.183" evidence="2"/>
<dbReference type="CDD" id="cd03786">
    <property type="entry name" value="GTB_UDP-GlcNAc_2-Epimerase"/>
    <property type="match status" value="1"/>
</dbReference>